<dbReference type="PANTHER" id="PTHR47961:SF10">
    <property type="entry name" value="ATP-DEPENDENT DNA HELICASE HEL308"/>
    <property type="match status" value="1"/>
</dbReference>
<dbReference type="InterPro" id="IPR014001">
    <property type="entry name" value="Helicase_ATP-bd"/>
</dbReference>
<accession>K1LZQ2</accession>
<protein>
    <submittedName>
        <fullName evidence="7">Ski2-like helicase</fullName>
    </submittedName>
</protein>
<evidence type="ECO:0000256" key="2">
    <source>
        <dbReference type="ARBA" id="ARBA00022801"/>
    </source>
</evidence>
<dbReference type="InterPro" id="IPR050474">
    <property type="entry name" value="Hel308_SKI2-like"/>
</dbReference>
<evidence type="ECO:0000313" key="8">
    <source>
        <dbReference type="Proteomes" id="UP000004478"/>
    </source>
</evidence>
<evidence type="ECO:0000256" key="3">
    <source>
        <dbReference type="ARBA" id="ARBA00022806"/>
    </source>
</evidence>
<proteinExistence type="predicted"/>
<evidence type="ECO:0000256" key="4">
    <source>
        <dbReference type="ARBA" id="ARBA00022840"/>
    </source>
</evidence>
<keyword evidence="8" id="KW-1185">Reference proteome</keyword>
<sequence>MSIQTKYQILEQAYPDMLAGIGMLIQKGKLSRRFASLQLDEVEIQELIKAKELCELRIIELWELRNTEQTSNEFKALCSTYFDIASQLPAIVESEYFVYETLKLIAFGYLGEHWHFVKQYLKGLEEQIHNIELVNNWNNRILTVSFKAIVQLVKKENWRDVSEAVSLINQLRTEQQQFEANFLNQVNEESRPYGAAELVSLYHFAKSIDILGQYLLEGRPLEPEDQLRYHLQISGEYAQKSSNISLSLMYQFFEAFAVKMVRNTIWHNTRGINNWVTHFNRYISRQEKGRFELLYPQKESILEGQLLNPAHRAIVVNLPTSSGKTLIAEYRILQALNQFRNQGGWVAYVAPTKALVNQIYNQLKRDLGNIGLSVEKASGAIELDGFEQHLIEENGNQTSFDVLVTTYEKMNLLVRQGLGTTEERSLVLTVVDEAHNIEEKQRGLNLEFLLSTIKNDCQEANFLLMTPDISNSNEIVNWLAPERGQVINLELDWWQPNERVIGAIQVEGQRREYDYVLRTLHTEKGTYEIGDTIPLINLVNADETASQARVSKVKVAKTVAANFLNLASPIIVLASDPNETYSIAETLFEKSGDNFCHDDDVDLLIKLVQSELGNDFPLAKFLSRRIGVHSSALPDEIRYLVEDLMSNEKLQALVATTTIAQGINFPVSAVIMGSYNYKSKAGSDAMPVRDFWNLAGRVGRAGQESMGWVGIAVRDKDDFSRVTQYVKKASDELLSQLIDVITNAMENPDVDFGRWLYHDDRWSALLQYVSHLRRQSNALDSFLAQLEQKLQGTFGYRQLPPEKKAFLRNQIRRYAESISVTDAERSDKTGFSTVSVNQMMSRLRGAGLVNNDWNKNQLFSEQNQSMQKLVGIMLNTYEIRKSIETLSTSERPLDQSSIARLIIDWVNGQSVSRIASRFYPDEELNNAIQKTTQALYKVVAHSATWGLAALQSLPTSGVDWESLSEIDRKRMANLPAYLHYGVNTDEGVLMRKNNIPRSIANRLGQLYDAAVNGEIFSQPTDSVNNWLRNQERETWESVRPAGSRLSGEEYKRVWEKLNGMN</sequence>
<reference evidence="7 8" key="1">
    <citation type="journal article" date="2012" name="J. Bacteriol.">
        <title>Draft Genome Sequence of Cecembia lonarensis Strain LW9T, Isolated from Lonar Lake, a Haloalkaline Lake in India.</title>
        <authorList>
            <person name="Shivaji S."/>
            <person name="Ara S."/>
            <person name="Singh A."/>
            <person name="Pinnaka A.K."/>
        </authorList>
    </citation>
    <scope>NUCLEOTIDE SEQUENCE [LARGE SCALE GENOMIC DNA]</scope>
    <source>
        <strain evidence="7 8">LW9</strain>
    </source>
</reference>
<evidence type="ECO:0000259" key="5">
    <source>
        <dbReference type="PROSITE" id="PS51192"/>
    </source>
</evidence>
<dbReference type="AlphaFoldDB" id="K1LZQ2"/>
<dbReference type="SUPFAM" id="SSF52540">
    <property type="entry name" value="P-loop containing nucleoside triphosphate hydrolases"/>
    <property type="match status" value="1"/>
</dbReference>
<dbReference type="Gene3D" id="3.40.50.300">
    <property type="entry name" value="P-loop containing nucleotide triphosphate hydrolases"/>
    <property type="match status" value="2"/>
</dbReference>
<organism evidence="7 8">
    <name type="scientific">Cecembia lonarensis (strain CCUG 58316 / KCTC 22772 / LW9)</name>
    <dbReference type="NCBI Taxonomy" id="1225176"/>
    <lineage>
        <taxon>Bacteria</taxon>
        <taxon>Pseudomonadati</taxon>
        <taxon>Bacteroidota</taxon>
        <taxon>Cytophagia</taxon>
        <taxon>Cytophagales</taxon>
        <taxon>Cyclobacteriaceae</taxon>
        <taxon>Cecembia</taxon>
    </lineage>
</organism>
<keyword evidence="1" id="KW-0547">Nucleotide-binding</keyword>
<dbReference type="OrthoDB" id="9815222at2"/>
<name>K1LZQ2_CECL9</name>
<dbReference type="InterPro" id="IPR001650">
    <property type="entry name" value="Helicase_C-like"/>
</dbReference>
<dbReference type="SMART" id="SM00487">
    <property type="entry name" value="DEXDc"/>
    <property type="match status" value="1"/>
</dbReference>
<dbReference type="RefSeq" id="WP_009184829.1">
    <property type="nucleotide sequence ID" value="NZ_AMGM01000022.1"/>
</dbReference>
<dbReference type="GO" id="GO:0004386">
    <property type="term" value="F:helicase activity"/>
    <property type="evidence" value="ECO:0007669"/>
    <property type="project" value="UniProtKB-KW"/>
</dbReference>
<dbReference type="PANTHER" id="PTHR47961">
    <property type="entry name" value="DNA POLYMERASE THETA, PUTATIVE (AFU_ORTHOLOGUE AFUA_1G05260)-RELATED"/>
    <property type="match status" value="1"/>
</dbReference>
<evidence type="ECO:0000259" key="6">
    <source>
        <dbReference type="PROSITE" id="PS51194"/>
    </source>
</evidence>
<dbReference type="SMART" id="SM00490">
    <property type="entry name" value="HELICc"/>
    <property type="match status" value="1"/>
</dbReference>
<dbReference type="GO" id="GO:0003676">
    <property type="term" value="F:nucleic acid binding"/>
    <property type="evidence" value="ECO:0007669"/>
    <property type="project" value="InterPro"/>
</dbReference>
<dbReference type="Pfam" id="PF00270">
    <property type="entry name" value="DEAD"/>
    <property type="match status" value="1"/>
</dbReference>
<dbReference type="InterPro" id="IPR027417">
    <property type="entry name" value="P-loop_NTPase"/>
</dbReference>
<dbReference type="PROSITE" id="PS51192">
    <property type="entry name" value="HELICASE_ATP_BIND_1"/>
    <property type="match status" value="1"/>
</dbReference>
<evidence type="ECO:0000313" key="7">
    <source>
        <dbReference type="EMBL" id="EKB49594.1"/>
    </source>
</evidence>
<dbReference type="Proteomes" id="UP000004478">
    <property type="component" value="Unassembled WGS sequence"/>
</dbReference>
<feature type="domain" description="Helicase C-terminal" evidence="6">
    <location>
        <begin position="587"/>
        <end position="741"/>
    </location>
</feature>
<dbReference type="GO" id="GO:0016787">
    <property type="term" value="F:hydrolase activity"/>
    <property type="evidence" value="ECO:0007669"/>
    <property type="project" value="UniProtKB-KW"/>
</dbReference>
<dbReference type="PROSITE" id="PS51194">
    <property type="entry name" value="HELICASE_CTER"/>
    <property type="match status" value="1"/>
</dbReference>
<dbReference type="PATRIC" id="fig|1225176.3.peg.1920"/>
<comment type="caution">
    <text evidence="7">The sequence shown here is derived from an EMBL/GenBank/DDBJ whole genome shotgun (WGS) entry which is preliminary data.</text>
</comment>
<keyword evidence="2" id="KW-0378">Hydrolase</keyword>
<dbReference type="CDD" id="cd17921">
    <property type="entry name" value="DEXHc_Ski2"/>
    <property type="match status" value="1"/>
</dbReference>
<dbReference type="EMBL" id="AMGM01000022">
    <property type="protein sequence ID" value="EKB49594.1"/>
    <property type="molecule type" value="Genomic_DNA"/>
</dbReference>
<gene>
    <name evidence="7" type="ORF">B879_01798</name>
</gene>
<dbReference type="InterPro" id="IPR011545">
    <property type="entry name" value="DEAD/DEAH_box_helicase_dom"/>
</dbReference>
<keyword evidence="4" id="KW-0067">ATP-binding</keyword>
<keyword evidence="3 7" id="KW-0347">Helicase</keyword>
<dbReference type="GO" id="GO:0005524">
    <property type="term" value="F:ATP binding"/>
    <property type="evidence" value="ECO:0007669"/>
    <property type="project" value="UniProtKB-KW"/>
</dbReference>
<feature type="domain" description="Helicase ATP-binding" evidence="5">
    <location>
        <begin position="305"/>
        <end position="487"/>
    </location>
</feature>
<evidence type="ECO:0000256" key="1">
    <source>
        <dbReference type="ARBA" id="ARBA00022741"/>
    </source>
</evidence>